<reference evidence="2 3" key="1">
    <citation type="journal article" date="2010" name="Proc. Natl. Acad. Sci. U.S.A.">
        <title>Insights into evolution of multicellular fungi from the assembled chromosomes of the mushroom Coprinopsis cinerea (Coprinus cinereus).</title>
        <authorList>
            <person name="Stajich J.E."/>
            <person name="Wilke S.K."/>
            <person name="Ahren D."/>
            <person name="Au C.H."/>
            <person name="Birren B.W."/>
            <person name="Borodovsky M."/>
            <person name="Burns C."/>
            <person name="Canback B."/>
            <person name="Casselton L.A."/>
            <person name="Cheng C.K."/>
            <person name="Deng J."/>
            <person name="Dietrich F.S."/>
            <person name="Fargo D.C."/>
            <person name="Farman M.L."/>
            <person name="Gathman A.C."/>
            <person name="Goldberg J."/>
            <person name="Guigo R."/>
            <person name="Hoegger P.J."/>
            <person name="Hooker J.B."/>
            <person name="Huggins A."/>
            <person name="James T.Y."/>
            <person name="Kamada T."/>
            <person name="Kilaru S."/>
            <person name="Kodira C."/>
            <person name="Kues U."/>
            <person name="Kupfer D."/>
            <person name="Kwan H.S."/>
            <person name="Lomsadze A."/>
            <person name="Li W."/>
            <person name="Lilly W.W."/>
            <person name="Ma L.J."/>
            <person name="Mackey A.J."/>
            <person name="Manning G."/>
            <person name="Martin F."/>
            <person name="Muraguchi H."/>
            <person name="Natvig D.O."/>
            <person name="Palmerini H."/>
            <person name="Ramesh M.A."/>
            <person name="Rehmeyer C.J."/>
            <person name="Roe B.A."/>
            <person name="Shenoy N."/>
            <person name="Stanke M."/>
            <person name="Ter-Hovhannisyan V."/>
            <person name="Tunlid A."/>
            <person name="Velagapudi R."/>
            <person name="Vision T.J."/>
            <person name="Zeng Q."/>
            <person name="Zolan M.E."/>
            <person name="Pukkila P.J."/>
        </authorList>
    </citation>
    <scope>NUCLEOTIDE SEQUENCE [LARGE SCALE GENOMIC DNA]</scope>
    <source>
        <strain evidence="3">Okayama-7 / 130 / ATCC MYA-4618 / FGSC 9003</strain>
    </source>
</reference>
<dbReference type="GeneID" id="6014728"/>
<feature type="region of interest" description="Disordered" evidence="1">
    <location>
        <begin position="165"/>
        <end position="215"/>
    </location>
</feature>
<dbReference type="Proteomes" id="UP000001861">
    <property type="component" value="Unassembled WGS sequence"/>
</dbReference>
<feature type="region of interest" description="Disordered" evidence="1">
    <location>
        <begin position="33"/>
        <end position="146"/>
    </location>
</feature>
<name>A8P1R5_COPC7</name>
<feature type="compositionally biased region" description="Basic and acidic residues" evidence="1">
    <location>
        <begin position="206"/>
        <end position="215"/>
    </location>
</feature>
<sequence length="215" mass="23929">MTVSLRQLRDIFGDRRRAVIFYNALKKHPKMEALEDASSAISSKCAPSKETGPLLSPLATVPSIQEESLDDYDPESDVYSSDSDDFSDEDGSTDESDDEHVENCAHRGVENTELAREDEGIPDGQKIETQNTFPWLDDRNDPSGLSSEAVGEIIGEVRQFFDGVYERKGDARRTTKPLELRGESEQPSSCSLKESEDLIDDTPPTDMEKQDDSAF</sequence>
<comment type="caution">
    <text evidence="2">The sequence shown here is derived from an EMBL/GenBank/DDBJ whole genome shotgun (WGS) entry which is preliminary data.</text>
</comment>
<feature type="compositionally biased region" description="Basic and acidic residues" evidence="1">
    <location>
        <begin position="101"/>
        <end position="119"/>
    </location>
</feature>
<organism evidence="2 3">
    <name type="scientific">Coprinopsis cinerea (strain Okayama-7 / 130 / ATCC MYA-4618 / FGSC 9003)</name>
    <name type="common">Inky cap fungus</name>
    <name type="synonym">Hormographiella aspergillata</name>
    <dbReference type="NCBI Taxonomy" id="240176"/>
    <lineage>
        <taxon>Eukaryota</taxon>
        <taxon>Fungi</taxon>
        <taxon>Dikarya</taxon>
        <taxon>Basidiomycota</taxon>
        <taxon>Agaricomycotina</taxon>
        <taxon>Agaricomycetes</taxon>
        <taxon>Agaricomycetidae</taxon>
        <taxon>Agaricales</taxon>
        <taxon>Agaricineae</taxon>
        <taxon>Psathyrellaceae</taxon>
        <taxon>Coprinopsis</taxon>
    </lineage>
</organism>
<accession>A8P1R5</accession>
<keyword evidence="3" id="KW-1185">Reference proteome</keyword>
<feature type="compositionally biased region" description="Acidic residues" evidence="1">
    <location>
        <begin position="67"/>
        <end position="100"/>
    </location>
</feature>
<feature type="compositionally biased region" description="Basic and acidic residues" evidence="1">
    <location>
        <begin position="165"/>
        <end position="184"/>
    </location>
</feature>
<dbReference type="RefSeq" id="XP_001838159.2">
    <property type="nucleotide sequence ID" value="XM_001838107.2"/>
</dbReference>
<dbReference type="KEGG" id="cci:CC1G_05640"/>
<dbReference type="VEuPathDB" id="FungiDB:CC1G_05640"/>
<dbReference type="InParanoid" id="A8P1R5"/>
<protein>
    <submittedName>
        <fullName evidence="2">Uncharacterized protein</fullName>
    </submittedName>
</protein>
<gene>
    <name evidence="2" type="ORF">CC1G_05640</name>
</gene>
<dbReference type="EMBL" id="AACS02000013">
    <property type="protein sequence ID" value="EAU83736.2"/>
    <property type="molecule type" value="Genomic_DNA"/>
</dbReference>
<dbReference type="HOGENOM" id="CLU_1283194_0_0_1"/>
<proteinExistence type="predicted"/>
<evidence type="ECO:0000256" key="1">
    <source>
        <dbReference type="SAM" id="MobiDB-lite"/>
    </source>
</evidence>
<dbReference type="AlphaFoldDB" id="A8P1R5"/>
<evidence type="ECO:0000313" key="2">
    <source>
        <dbReference type="EMBL" id="EAU83736.2"/>
    </source>
</evidence>
<evidence type="ECO:0000313" key="3">
    <source>
        <dbReference type="Proteomes" id="UP000001861"/>
    </source>
</evidence>